<feature type="region of interest" description="Disordered" evidence="1">
    <location>
        <begin position="2541"/>
        <end position="2566"/>
    </location>
</feature>
<feature type="region of interest" description="Disordered" evidence="1">
    <location>
        <begin position="2767"/>
        <end position="2850"/>
    </location>
</feature>
<feature type="region of interest" description="Disordered" evidence="1">
    <location>
        <begin position="1186"/>
        <end position="1224"/>
    </location>
</feature>
<dbReference type="PANTHER" id="PTHR15977">
    <property type="entry name" value="CILIA- AND FLAGELLA-ASSOCIATED PROTEIN 46"/>
    <property type="match status" value="1"/>
</dbReference>
<keyword evidence="2" id="KW-1185">Reference proteome</keyword>
<accession>A0ABM0MK39</accession>
<evidence type="ECO:0000313" key="3">
    <source>
        <dbReference type="RefSeq" id="XP_006820380.1"/>
    </source>
</evidence>
<feature type="compositionally biased region" description="Basic and acidic residues" evidence="1">
    <location>
        <begin position="2541"/>
        <end position="2550"/>
    </location>
</feature>
<feature type="compositionally biased region" description="Basic and acidic residues" evidence="1">
    <location>
        <begin position="2785"/>
        <end position="2811"/>
    </location>
</feature>
<feature type="compositionally biased region" description="Basic and acidic residues" evidence="1">
    <location>
        <begin position="2824"/>
        <end position="2834"/>
    </location>
</feature>
<dbReference type="GeneID" id="100374785"/>
<proteinExistence type="predicted"/>
<feature type="region of interest" description="Disordered" evidence="1">
    <location>
        <begin position="2130"/>
        <end position="2170"/>
    </location>
</feature>
<feature type="compositionally biased region" description="Basic and acidic residues" evidence="1">
    <location>
        <begin position="313"/>
        <end position="322"/>
    </location>
</feature>
<feature type="region of interest" description="Disordered" evidence="1">
    <location>
        <begin position="690"/>
        <end position="728"/>
    </location>
</feature>
<gene>
    <name evidence="3" type="primary">LOC100374785</name>
</gene>
<organism evidence="2 3">
    <name type="scientific">Saccoglossus kowalevskii</name>
    <name type="common">Acorn worm</name>
    <dbReference type="NCBI Taxonomy" id="10224"/>
    <lineage>
        <taxon>Eukaryota</taxon>
        <taxon>Metazoa</taxon>
        <taxon>Hemichordata</taxon>
        <taxon>Enteropneusta</taxon>
        <taxon>Harrimaniidae</taxon>
        <taxon>Saccoglossus</taxon>
    </lineage>
</organism>
<feature type="compositionally biased region" description="Polar residues" evidence="1">
    <location>
        <begin position="690"/>
        <end position="704"/>
    </location>
</feature>
<dbReference type="Proteomes" id="UP000694865">
    <property type="component" value="Unplaced"/>
</dbReference>
<feature type="region of interest" description="Disordered" evidence="1">
    <location>
        <begin position="282"/>
        <end position="335"/>
    </location>
</feature>
<name>A0ABM0MK39_SACKO</name>
<evidence type="ECO:0000256" key="1">
    <source>
        <dbReference type="SAM" id="MobiDB-lite"/>
    </source>
</evidence>
<sequence length="2865" mass="321922">MDSNIRLLLASVQQYGVLHGENSALHQAYELLKTVADSRPNTDGPEAFGHDLYVLCAEIAFQNGYPDITKDCLRMYFMKTPPPNQFLCRAYLCQSQLLAPSSAENPSQLEKAVVYLLKAISFAKENTRYHFLVYNASVLYWQFCRPFLKPNYRQYLSISLHQVVKALDDIDDKDYEWRAQLMIALIECHVDAGRMKEAAEVSKATAEFTKSHIPVLFKQVLRLQVRYQLVDQNKIAKELRSNPDLTALHKILKVKVMLDQRDSSVDVHNELEKVLKHILRDDSGSRASSSMSAQSGGRRTTTPSASSMQPVSQDEKIKRDSSSSRSRKTPGDCITSGEMSRPVLLLELARLCNEYEQPDLTSVTIENMKQCTFKVIHIYLHGCISFYFQDTGVMLEMEFLEAELTVKNLGEKQEFYTKSAFDVRIQALKRLEEAVQNAVRHGDPNIIQAGCVTHWNLCLPLLQPNLRQYIRKTLTIVAEALEKIDSLLILLRCQIHMELAKCEEDEEQISVAMDHLKKAIYLDDGGQYRERLEVALHRLKLRAELYQQPENPIDQAAMIIEQARKSAESGTILMKRALLMRAGQALSPDAFLLVLDSESESFKEGAGGRGVQTQISKLGAKAKHFQKMLSKTDGHLIRLGNENDRDRARLWADLAKTARKQEVWDVCRVASRFCLLYDDIRWNIPKATSTPRVEVASQASNLQDGETVATPGPGKKREQPAQPPVEPVVSHSDRDLVRLLAEIHFLNSEAQIHLLRSEGIQLNDKPIPPVDKSKHPKGYVAKKPEEDPDWIVYCEWIKSLSDNTTKGFLRAAELGIELNEPWIVCSAAAYVWNYNNHVLTQNRHREIISPLAALLDALKVVGHAGETVLLVQLCTALAFGYIKPWIPEAPTRDSVVSPTKGVSADKVASPKKPKSIPSPKSKIQSLSVDQQGMDDIKKAVEVCEYGIDVTNGTRKMDIIPIDVRHPLLQIWVHSKQLLGQQIHRSLGCEDDVNGQGQRPMTRCLVATEMLSLNGKGLNDFKEGPPLAETVNMVDTCQWSDPLVELQIWTRLADLAFSNRNHNIVMKCSGKALEFDADNNNAAPKLKKNDNFNYMVQQEMLSYASCIMGQSLMDNMQGKNVVRRSALEAFVNAARYGRRADNYKLVITAARHYWNSALPLVSEPIERQLLRQPLAVILECITATVERSKKEEKKKTENGTESDDPVKSVPPSAPTSSLGSMSPLSQAFGDPESDLTLRAAMYGVLFQSYADKGDWEQGLAAMDKAVNDMPRTKHRLLIFKHRVMVKAKLGRNLHMDIAKFKDESEDYVAHMWRKVALCSKDQLEQLTSYQMAIEALQSSASEWQKVDYLLEFAEWLYINEFSLQDCLDQVEWAVDVLLNMKMEVSKPSGSAKKKKTAKKGKKSPRPSSAAPSTVTETHTGASESEDEFNFGDFIPVKGKAVIGVPVANTALTVKDLTHVRQLETLIRAHVMLAKMAGRSSSYHADYCISAYGYIIRLWQVCLPSAGKVMKELATRQATEQTNTGKGSPKGKKGKDGKGKEGETPRDKPKRKGPLDAIPAHLMTGQVMMYQMSHNLAQDITGLNASEMSVRFFAFSDVTPVTCYIVAVSDMLTLHYLDDLVTELCELGFHHLTLPVLALAETVAHDTLGSKSLAVLYHLKSMEVCQELNLASAVKYHEQLIGDININEEEQARSREEISKWKEKQIQVRKEEVRVQESQKQIRFDESESRLRQSKSFTPPDQKTDIKESVKGLSMHLSGLNLRKMWTDEAAILIRLGHYQTARQMLHEAHLSALAFDDEVIEAQVLFHLARLSYHEANMGQVIQLLNQAQVLPCDELFWLRTTLLLVDAILGDSENSERFNKARAVVLKAVATFNDIALQRPNKSSVVLYIKATLEAKYASIQVSHVLAESGNTMKTKANKELMTACQRFQQSVDQLLHCGHHRDAIKILQQHAGVLRLFACDSIDKEQQHGFLLQAKKILHKAVSVGDEILQDVVTLSSLQEMRNMSLPLQREVVAIKITYAELLIDMFVIYANEKRQHQLSEARKASIIKTVEEFVSATPVLSNVNKEWQDTASCLGEMALLQLTSSHNMAASITELKAKSLYNIGRCLRMLGLHAAPDAAAQWDVHDMHLSQSDGPPVAPPPAPLADVHKSGDGRESVGSGVEAEHLDDQNDLDANSKQYIKYSMIADKMKSDQALCDHYLAQASEVLSQCVHLALQKGYTDIVSAACLEMVEVCGQFDPSSATQYLAIYQSCQASLSLENVLCRAQRDPTTSQQAALIHQRQHLLSDNVTSNLVRSSIMKSINSHLQEESEAWKHLTVTPHHMEIIKELPSNFTILMLQHSQDKSLLYGALLDKPKSGGGKESRPKAGAAQGSKARVVRTIVEPTALDDLLRKFRQFKFDVMQMLLKAEYQRSQQAQRKKMLENLEDNLETKSPKELSDEIIKEEERLRDKFIELLVAMEDYLRPVSAVLEHALRPPDLSTSMSGKDSQPIEDYVIILADKWLLELPLEALAMFQLPSIFSLSRDFSLQMLYNRIHREPEEEGEDKKKKEAKAKASKTAAKDKSKNVKMVPIDRNIPTGCLPLDTHGFRYVVDPFDECSENEVYSPIEIMSEALKKYQSQFTGRWEGIVGKEHVPSAGEWEMQLTDGTAFIMYGMEKFLSYLPPEKLIPMNLSECLFVMLLDQVQTNQSFLRQSKIDVIKSTTDLSLERPVETAMLLSLTGVGCVLSNQWHCTLCDNSDKFNTAMKGILELGRTTGQMTRRMFIPNWKAPGEDETEGEEGEEGKDSKVEKEEKHKDGKDSKLGKRKDGSRPTSQKKQPPVKPEIKVDISKGDEEGEDGTDEDSITSRQWYNLVCYGLPNLVVT</sequence>
<dbReference type="InterPro" id="IPR057466">
    <property type="entry name" value="CFAP46_TPR"/>
</dbReference>
<feature type="region of interest" description="Disordered" evidence="1">
    <location>
        <begin position="1514"/>
        <end position="1554"/>
    </location>
</feature>
<feature type="compositionally biased region" description="Polar residues" evidence="1">
    <location>
        <begin position="1412"/>
        <end position="1421"/>
    </location>
</feature>
<dbReference type="InterPro" id="IPR039586">
    <property type="entry name" value="CFAP46"/>
</dbReference>
<feature type="compositionally biased region" description="Basic and acidic residues" evidence="1">
    <location>
        <begin position="1186"/>
        <end position="1197"/>
    </location>
</feature>
<dbReference type="PANTHER" id="PTHR15977:SF15">
    <property type="entry name" value="CILIA- AND FLAGELLA-ASSOCIATED PROTEIN 46"/>
    <property type="match status" value="1"/>
</dbReference>
<feature type="compositionally biased region" description="Basic residues" evidence="1">
    <location>
        <begin position="1390"/>
        <end position="1403"/>
    </location>
</feature>
<reference evidence="3" key="1">
    <citation type="submission" date="2025-08" db="UniProtKB">
        <authorList>
            <consortium name="RefSeq"/>
        </authorList>
    </citation>
    <scope>IDENTIFICATION</scope>
    <source>
        <tissue evidence="3">Testes</tissue>
    </source>
</reference>
<feature type="compositionally biased region" description="Acidic residues" evidence="1">
    <location>
        <begin position="2835"/>
        <end position="2845"/>
    </location>
</feature>
<feature type="region of interest" description="Disordered" evidence="1">
    <location>
        <begin position="1722"/>
        <end position="1743"/>
    </location>
</feature>
<feature type="compositionally biased region" description="Low complexity" evidence="1">
    <location>
        <begin position="285"/>
        <end position="299"/>
    </location>
</feature>
<evidence type="ECO:0000313" key="2">
    <source>
        <dbReference type="Proteomes" id="UP000694865"/>
    </source>
</evidence>
<feature type="compositionally biased region" description="Acidic residues" evidence="1">
    <location>
        <begin position="2774"/>
        <end position="2784"/>
    </location>
</feature>
<dbReference type="Pfam" id="PF25439">
    <property type="entry name" value="TPR_CFAP46_N"/>
    <property type="match status" value="1"/>
</dbReference>
<dbReference type="RefSeq" id="XP_006820380.1">
    <property type="nucleotide sequence ID" value="XM_006820317.1"/>
</dbReference>
<feature type="compositionally biased region" description="Polar residues" evidence="1">
    <location>
        <begin position="1213"/>
        <end position="1224"/>
    </location>
</feature>
<feature type="compositionally biased region" description="Basic and acidic residues" evidence="1">
    <location>
        <begin position="1532"/>
        <end position="1545"/>
    </location>
</feature>
<protein>
    <submittedName>
        <fullName evidence="3">Tetratricopeptide repeat protein 40-like</fullName>
    </submittedName>
</protein>
<feature type="region of interest" description="Disordered" evidence="1">
    <location>
        <begin position="1387"/>
        <end position="1425"/>
    </location>
</feature>
<feature type="compositionally biased region" description="Basic and acidic residues" evidence="1">
    <location>
        <begin position="2148"/>
        <end position="2157"/>
    </location>
</feature>
<feature type="compositionally biased region" description="Polar residues" evidence="1">
    <location>
        <begin position="300"/>
        <end position="312"/>
    </location>
</feature>
<feature type="region of interest" description="Disordered" evidence="1">
    <location>
        <begin position="891"/>
        <end position="927"/>
    </location>
</feature>